<dbReference type="AlphaFoldDB" id="A0A6M2BPS8"/>
<dbReference type="PANTHER" id="PTHR46825:SF9">
    <property type="entry name" value="BETA-LACTAMASE-RELATED DOMAIN-CONTAINING PROTEIN"/>
    <property type="match status" value="1"/>
</dbReference>
<dbReference type="InterPro" id="IPR001466">
    <property type="entry name" value="Beta-lactam-related"/>
</dbReference>
<organism evidence="2 3">
    <name type="scientific">Solimonas terrae</name>
    <dbReference type="NCBI Taxonomy" id="1396819"/>
    <lineage>
        <taxon>Bacteria</taxon>
        <taxon>Pseudomonadati</taxon>
        <taxon>Pseudomonadota</taxon>
        <taxon>Gammaproteobacteria</taxon>
        <taxon>Nevskiales</taxon>
        <taxon>Nevskiaceae</taxon>
        <taxon>Solimonas</taxon>
    </lineage>
</organism>
<dbReference type="InterPro" id="IPR012338">
    <property type="entry name" value="Beta-lactam/transpept-like"/>
</dbReference>
<dbReference type="InterPro" id="IPR050491">
    <property type="entry name" value="AmpC-like"/>
</dbReference>
<name>A0A6M2BPS8_9GAMM</name>
<accession>A0A6M2BPS8</accession>
<evidence type="ECO:0000259" key="1">
    <source>
        <dbReference type="Pfam" id="PF00144"/>
    </source>
</evidence>
<sequence>MNTPSVRQRLDTLFEPYNRSDAPGLVVGVRHRGALIYRRGFGLASIEHSVANTPATLMRIGSTTKHFTCLAILLLEQDGKLDISHPVRTYLPELDNCCGEPTLLQLMHHTGGLPDTSAAALLANGGYFGHTPPGGAIQILRKFRSLNFVPGTRLAYNNDGYTLLSLIIERLGGLSWNDFVTRRLLAPLGMTNTMLVRSDLDIVRGMATLHLAVGDTWRRGIFFSDDLLGAGGLVSTVDDMLRWTAHLRGTDESIFGNEIRKRLLEPQRFANGTTIGYGLGLMREQLRGVDIIHHAGATMGAQSQMLIAPAHELDIVIMSNRMDAAAQVLALQAMEAVLGEEGLAAETAPAAAADHPALAGRWFSRESQTLLSIEAVRPQPQQAETLLLSVHHAPAGALRASGTGLARPAGASSSVEIRKPPTDGAPPPVLDVHICGELERFERLPAIPPAIAELATNPCGRYRHAEFAKEVEIRLDDGRLVLDLLPMSGGAHWELEAFADDVFGCGRFRAIPEFPLPLPATLTLDRRDGEVRGFWLNMDRMRRLRFERC</sequence>
<proteinExistence type="predicted"/>
<reference evidence="2 3" key="1">
    <citation type="journal article" date="2014" name="Int. J. Syst. Evol. Microbiol.">
        <title>Solimonas terrae sp. nov., isolated from soil.</title>
        <authorList>
            <person name="Kim S.J."/>
            <person name="Moon J.Y."/>
            <person name="Weon H.Y."/>
            <person name="Ahn J.H."/>
            <person name="Chen W.M."/>
            <person name="Kwon S.W."/>
        </authorList>
    </citation>
    <scope>NUCLEOTIDE SEQUENCE [LARGE SCALE GENOMIC DNA]</scope>
    <source>
        <strain evidence="2 3">KIS83-12</strain>
    </source>
</reference>
<feature type="domain" description="Beta-lactamase-related" evidence="1">
    <location>
        <begin position="11"/>
        <end position="329"/>
    </location>
</feature>
<gene>
    <name evidence="2" type="ORF">G7Y85_04845</name>
</gene>
<evidence type="ECO:0000313" key="3">
    <source>
        <dbReference type="Proteomes" id="UP000472676"/>
    </source>
</evidence>
<dbReference type="EMBL" id="JAAMOW010000002">
    <property type="protein sequence ID" value="NGY04083.1"/>
    <property type="molecule type" value="Genomic_DNA"/>
</dbReference>
<comment type="caution">
    <text evidence="2">The sequence shown here is derived from an EMBL/GenBank/DDBJ whole genome shotgun (WGS) entry which is preliminary data.</text>
</comment>
<dbReference type="RefSeq" id="WP_166252642.1">
    <property type="nucleotide sequence ID" value="NZ_JAAMOW010000002.1"/>
</dbReference>
<dbReference type="Gene3D" id="3.40.710.10">
    <property type="entry name" value="DD-peptidase/beta-lactamase superfamily"/>
    <property type="match status" value="1"/>
</dbReference>
<dbReference type="Pfam" id="PF00144">
    <property type="entry name" value="Beta-lactamase"/>
    <property type="match status" value="1"/>
</dbReference>
<dbReference type="PANTHER" id="PTHR46825">
    <property type="entry name" value="D-ALANYL-D-ALANINE-CARBOXYPEPTIDASE/ENDOPEPTIDASE AMPH"/>
    <property type="match status" value="1"/>
</dbReference>
<keyword evidence="3" id="KW-1185">Reference proteome</keyword>
<dbReference type="Proteomes" id="UP000472676">
    <property type="component" value="Unassembled WGS sequence"/>
</dbReference>
<dbReference type="SUPFAM" id="SSF56601">
    <property type="entry name" value="beta-lactamase/transpeptidase-like"/>
    <property type="match status" value="1"/>
</dbReference>
<evidence type="ECO:0000313" key="2">
    <source>
        <dbReference type="EMBL" id="NGY04083.1"/>
    </source>
</evidence>
<protein>
    <submittedName>
        <fullName evidence="2">Beta-lactamase family protein</fullName>
    </submittedName>
</protein>